<protein>
    <recommendedName>
        <fullName evidence="4">Asp23 family, cell envelope-related function</fullName>
    </recommendedName>
</protein>
<evidence type="ECO:0000313" key="2">
    <source>
        <dbReference type="EMBL" id="SJZ48549.1"/>
    </source>
</evidence>
<dbReference type="AlphaFoldDB" id="A0A1T4L1G5"/>
<feature type="transmembrane region" description="Helical" evidence="1">
    <location>
        <begin position="38"/>
        <end position="60"/>
    </location>
</feature>
<proteinExistence type="predicted"/>
<reference evidence="2 3" key="1">
    <citation type="submission" date="2017-02" db="EMBL/GenBank/DDBJ databases">
        <authorList>
            <person name="Peterson S.W."/>
        </authorList>
    </citation>
    <scope>NUCLEOTIDE SEQUENCE [LARGE SCALE GENOMIC DNA]</scope>
    <source>
        <strain evidence="2 3">ATCC 700028</strain>
    </source>
</reference>
<evidence type="ECO:0000313" key="3">
    <source>
        <dbReference type="Proteomes" id="UP000191153"/>
    </source>
</evidence>
<dbReference type="NCBIfam" id="NF033218">
    <property type="entry name" value="anchor_AmaP"/>
    <property type="match status" value="1"/>
</dbReference>
<gene>
    <name evidence="2" type="ORF">SAMN02745174_00716</name>
</gene>
<dbReference type="STRING" id="180163.SAMN02745174_00716"/>
<dbReference type="Proteomes" id="UP000191153">
    <property type="component" value="Unassembled WGS sequence"/>
</dbReference>
<dbReference type="EMBL" id="FUWX01000005">
    <property type="protein sequence ID" value="SJZ48549.1"/>
    <property type="molecule type" value="Genomic_DNA"/>
</dbReference>
<feature type="transmembrane region" description="Helical" evidence="1">
    <location>
        <begin position="5"/>
        <end position="26"/>
    </location>
</feature>
<organism evidence="2 3">
    <name type="scientific">Cetobacterium ceti</name>
    <dbReference type="NCBI Taxonomy" id="180163"/>
    <lineage>
        <taxon>Bacteria</taxon>
        <taxon>Fusobacteriati</taxon>
        <taxon>Fusobacteriota</taxon>
        <taxon>Fusobacteriia</taxon>
        <taxon>Fusobacteriales</taxon>
        <taxon>Fusobacteriaceae</taxon>
        <taxon>Cetobacterium</taxon>
    </lineage>
</organism>
<keyword evidence="1" id="KW-0472">Membrane</keyword>
<evidence type="ECO:0008006" key="4">
    <source>
        <dbReference type="Google" id="ProtNLM"/>
    </source>
</evidence>
<keyword evidence="3" id="KW-1185">Reference proteome</keyword>
<evidence type="ECO:0000256" key="1">
    <source>
        <dbReference type="SAM" id="Phobius"/>
    </source>
</evidence>
<dbReference type="RefSeq" id="WP_078693247.1">
    <property type="nucleotide sequence ID" value="NZ_FUWX01000005.1"/>
</dbReference>
<sequence>MWKKLVFFLAWIGIFILSIFGFIYTLVPNLLRIDTNTLTFKIITLNICILYFIITMLKLFSLFTKKEGYKVKNENGVIYISEDSIRSIVKTILDRDPDIKGARIKSGKSGGKLYVSVTLEILSNDNIAEKTNSIQGAIREELNSRLDLNVDRVEVKISKVSVRKEPTV</sequence>
<name>A0A1T4L1G5_9FUSO</name>
<keyword evidence="1" id="KW-1133">Transmembrane helix</keyword>
<dbReference type="OrthoDB" id="87741at2"/>
<keyword evidence="1" id="KW-0812">Transmembrane</keyword>
<accession>A0A1T4L1G5</accession>